<protein>
    <submittedName>
        <fullName evidence="6">Uncharacterized protein</fullName>
    </submittedName>
</protein>
<feature type="domain" description="C2H2-type" evidence="4">
    <location>
        <begin position="952"/>
        <end position="979"/>
    </location>
</feature>
<dbReference type="InterPro" id="IPR008942">
    <property type="entry name" value="ENTH_VHS"/>
</dbReference>
<dbReference type="GO" id="GO:0005849">
    <property type="term" value="C:mRNA cleavage factor complex"/>
    <property type="evidence" value="ECO:0007669"/>
    <property type="project" value="TreeGrafter"/>
</dbReference>
<dbReference type="GO" id="GO:0006369">
    <property type="term" value="P:termination of RNA polymerase II transcription"/>
    <property type="evidence" value="ECO:0007669"/>
    <property type="project" value="InterPro"/>
</dbReference>
<proteinExistence type="predicted"/>
<evidence type="ECO:0000313" key="6">
    <source>
        <dbReference type="EMBL" id="KAK9921167.1"/>
    </source>
</evidence>
<dbReference type="Pfam" id="PF04818">
    <property type="entry name" value="CID"/>
    <property type="match status" value="1"/>
</dbReference>
<name>A0AAW1WD31_RUBAR</name>
<dbReference type="InterPro" id="IPR057242">
    <property type="entry name" value="PCFS4-like"/>
</dbReference>
<keyword evidence="7" id="KW-1185">Reference proteome</keyword>
<dbReference type="GO" id="GO:0003729">
    <property type="term" value="F:mRNA binding"/>
    <property type="evidence" value="ECO:0007669"/>
    <property type="project" value="InterPro"/>
</dbReference>
<feature type="region of interest" description="Disordered" evidence="3">
    <location>
        <begin position="550"/>
        <end position="605"/>
    </location>
</feature>
<dbReference type="Gene3D" id="1.25.40.90">
    <property type="match status" value="1"/>
</dbReference>
<dbReference type="Pfam" id="PF23228">
    <property type="entry name" value="zf_PCFS4"/>
    <property type="match status" value="1"/>
</dbReference>
<evidence type="ECO:0000256" key="2">
    <source>
        <dbReference type="PROSITE-ProRule" id="PRU00042"/>
    </source>
</evidence>
<feature type="compositionally biased region" description="Basic and acidic residues" evidence="3">
    <location>
        <begin position="54"/>
        <end position="64"/>
    </location>
</feature>
<evidence type="ECO:0000259" key="5">
    <source>
        <dbReference type="PROSITE" id="PS51391"/>
    </source>
</evidence>
<dbReference type="CDD" id="cd16982">
    <property type="entry name" value="CID_Pcf11"/>
    <property type="match status" value="1"/>
</dbReference>
<dbReference type="GO" id="GO:0008270">
    <property type="term" value="F:zinc ion binding"/>
    <property type="evidence" value="ECO:0007669"/>
    <property type="project" value="UniProtKB-KW"/>
</dbReference>
<dbReference type="EMBL" id="JBEDUW010000006">
    <property type="protein sequence ID" value="KAK9921167.1"/>
    <property type="molecule type" value="Genomic_DNA"/>
</dbReference>
<feature type="region of interest" description="Disordered" evidence="3">
    <location>
        <begin position="363"/>
        <end position="383"/>
    </location>
</feature>
<sequence length="1112" mass="119704">MEMESSRRPFSRSNEPGLKKARLTEDQGVVNPNLNGRAFAQRPGGANPVLSRFRVSDRDSESNDPRGGGGYVPQPLQHQELVSQYRTALAELTFNSKPIITNLTIIAGESLNAAKAITATICANIIEVPSEQKLPSLYLLDSIVKNIGRDYIKYFAARLPEVFCKAYRQVEPPIHQSMRHLFGTWKGVFPAQTLQMIEKELGFGSTANGSSSGVAASRSDPQSQRPAHSIHVNPKYLERQRLQQPNRTKGMASDLDGTMTNLIEDVDRSDRVASISAGRPWVDPPVKMHNIQRSTRDALSERFHEKNIGGEYEEFEYGSDHPRSSSLVVGRSGGNIIEQGHDKPWYGGGSSVAETLTSQRNGFSKKHGLNYSAPKSANADPRLQTPQAIASRNSGGLSSSWKNSEEEEFMWDDMNSRSTDHGTSDISNNSRKERWISDDSEKLGFVGGSRNLRRVNDLELAADPAEQKDISALGNLMPAPWSLQESHVVDRLTSSGTPAISSVHSERYASSLSGLSTSGDSSVARMGSRAQMVSSRIGASSFGFPTNAASGSNGAVGKQQQLQSVRAASPSGQLLMHQHSPSPTSKIHHPHHHLAEQDPGQAPSLPPDLKVSQILGTSDLGLHSQYTEDSLPIPTSNVRLGGMAKSLPQDLKALSSSVAAIQSRHHYPFRQQPDSAEPESLDQTQKPLVPKASTFVTPSTVRNSISDLSNLLTAETSGQSSTSNLLAAVLKTGILSNNSITGSLPKLNFGDKEKLPPQSGGQPPLPSGRPPTKIALPGSKVAPSPSLGHTSSDNLPAPSSTPQKVGHPPLPLGQPPLSQEGTASAKDSNVVKGAKDPISNLLSSLVAKGLISASKSESPTLLPSQKPKEVQNQSLCTATTSSVSLVSASSIVPVSSQRDDVALTEPVAKPSAALVQSTKTEQRNLIGFEFKPDKIRELHPSVINELFDDLPHKCSICGLRLKLKERLDRHLEWHALKTPEADGSIKASRGWYANSTNWVTGKAGNSFELDSNDSNDMPGMTVVNNEPVVPADESQYACVICGNTFEDFYCQESDDWMFKGAVYMTVPSGDGEFGTTGGSFLKGPIVHANCIDENSLEDLGLAGSRIKLEKDV</sequence>
<dbReference type="PANTHER" id="PTHR15921:SF3">
    <property type="entry name" value="PRE-MRNA CLEAVAGE COMPLEX 2 PROTEIN PCF11"/>
    <property type="match status" value="1"/>
</dbReference>
<dbReference type="PROSITE" id="PS51391">
    <property type="entry name" value="CID"/>
    <property type="match status" value="1"/>
</dbReference>
<evidence type="ECO:0000313" key="7">
    <source>
        <dbReference type="Proteomes" id="UP001457282"/>
    </source>
</evidence>
<feature type="region of interest" description="Disordered" evidence="3">
    <location>
        <begin position="208"/>
        <end position="255"/>
    </location>
</feature>
<feature type="compositionally biased region" description="Polar residues" evidence="3">
    <location>
        <begin position="550"/>
        <end position="572"/>
    </location>
</feature>
<dbReference type="PROSITE" id="PS50157">
    <property type="entry name" value="ZINC_FINGER_C2H2_2"/>
    <property type="match status" value="1"/>
</dbReference>
<dbReference type="PROSITE" id="PS00028">
    <property type="entry name" value="ZINC_FINGER_C2H2_1"/>
    <property type="match status" value="1"/>
</dbReference>
<dbReference type="AlphaFoldDB" id="A0AAW1WD31"/>
<comment type="caution">
    <text evidence="6">The sequence shown here is derived from an EMBL/GenBank/DDBJ whole genome shotgun (WGS) entry which is preliminary data.</text>
</comment>
<dbReference type="PANTHER" id="PTHR15921">
    <property type="entry name" value="PRE-MRNA CLEAVAGE COMPLEX II"/>
    <property type="match status" value="1"/>
</dbReference>
<dbReference type="Proteomes" id="UP001457282">
    <property type="component" value="Unassembled WGS sequence"/>
</dbReference>
<keyword evidence="2" id="KW-0479">Metal-binding</keyword>
<keyword evidence="2" id="KW-0863">Zinc-finger</keyword>
<dbReference type="GO" id="GO:0005737">
    <property type="term" value="C:cytoplasm"/>
    <property type="evidence" value="ECO:0007669"/>
    <property type="project" value="TreeGrafter"/>
</dbReference>
<evidence type="ECO:0000259" key="4">
    <source>
        <dbReference type="PROSITE" id="PS50157"/>
    </source>
</evidence>
<keyword evidence="1" id="KW-0507">mRNA processing</keyword>
<dbReference type="InterPro" id="IPR006569">
    <property type="entry name" value="CID_dom"/>
</dbReference>
<feature type="domain" description="CID" evidence="5">
    <location>
        <begin position="77"/>
        <end position="205"/>
    </location>
</feature>
<dbReference type="InterPro" id="IPR013087">
    <property type="entry name" value="Znf_C2H2_type"/>
</dbReference>
<feature type="region of interest" description="Disordered" evidence="3">
    <location>
        <begin position="669"/>
        <end position="688"/>
    </location>
</feature>
<evidence type="ECO:0000256" key="1">
    <source>
        <dbReference type="ARBA" id="ARBA00022664"/>
    </source>
</evidence>
<dbReference type="GO" id="GO:0000993">
    <property type="term" value="F:RNA polymerase II complex binding"/>
    <property type="evidence" value="ECO:0007669"/>
    <property type="project" value="InterPro"/>
</dbReference>
<organism evidence="6 7">
    <name type="scientific">Rubus argutus</name>
    <name type="common">Southern blackberry</name>
    <dbReference type="NCBI Taxonomy" id="59490"/>
    <lineage>
        <taxon>Eukaryota</taxon>
        <taxon>Viridiplantae</taxon>
        <taxon>Streptophyta</taxon>
        <taxon>Embryophyta</taxon>
        <taxon>Tracheophyta</taxon>
        <taxon>Spermatophyta</taxon>
        <taxon>Magnoliopsida</taxon>
        <taxon>eudicotyledons</taxon>
        <taxon>Gunneridae</taxon>
        <taxon>Pentapetalae</taxon>
        <taxon>rosids</taxon>
        <taxon>fabids</taxon>
        <taxon>Rosales</taxon>
        <taxon>Rosaceae</taxon>
        <taxon>Rosoideae</taxon>
        <taxon>Rosoideae incertae sedis</taxon>
        <taxon>Rubus</taxon>
    </lineage>
</organism>
<dbReference type="GO" id="GO:0031124">
    <property type="term" value="P:mRNA 3'-end processing"/>
    <property type="evidence" value="ECO:0007669"/>
    <property type="project" value="InterPro"/>
</dbReference>
<feature type="compositionally biased region" description="Polar residues" evidence="3">
    <location>
        <begin position="787"/>
        <end position="803"/>
    </location>
</feature>
<dbReference type="SMART" id="SM00582">
    <property type="entry name" value="RPR"/>
    <property type="match status" value="1"/>
</dbReference>
<reference evidence="6 7" key="1">
    <citation type="journal article" date="2023" name="G3 (Bethesda)">
        <title>A chromosome-length genome assembly and annotation of blackberry (Rubus argutus, cv. 'Hillquist').</title>
        <authorList>
            <person name="Bruna T."/>
            <person name="Aryal R."/>
            <person name="Dudchenko O."/>
            <person name="Sargent D.J."/>
            <person name="Mead D."/>
            <person name="Buti M."/>
            <person name="Cavallini A."/>
            <person name="Hytonen T."/>
            <person name="Andres J."/>
            <person name="Pham M."/>
            <person name="Weisz D."/>
            <person name="Mascagni F."/>
            <person name="Usai G."/>
            <person name="Natali L."/>
            <person name="Bassil N."/>
            <person name="Fernandez G.E."/>
            <person name="Lomsadze A."/>
            <person name="Armour M."/>
            <person name="Olukolu B."/>
            <person name="Poorten T."/>
            <person name="Britton C."/>
            <person name="Davik J."/>
            <person name="Ashrafi H."/>
            <person name="Aiden E.L."/>
            <person name="Borodovsky M."/>
            <person name="Worthington M."/>
        </authorList>
    </citation>
    <scope>NUCLEOTIDE SEQUENCE [LARGE SCALE GENOMIC DNA]</scope>
    <source>
        <strain evidence="6">PI 553951</strain>
    </source>
</reference>
<gene>
    <name evidence="6" type="ORF">M0R45_029689</name>
</gene>
<dbReference type="FunFam" id="1.25.40.90:FF:000023">
    <property type="entry name" value="polyadenylation and cleavage factor homolog 4"/>
    <property type="match status" value="1"/>
</dbReference>
<dbReference type="InterPro" id="IPR045154">
    <property type="entry name" value="PCF11-like"/>
</dbReference>
<dbReference type="SUPFAM" id="SSF48464">
    <property type="entry name" value="ENTH/VHS domain"/>
    <property type="match status" value="1"/>
</dbReference>
<keyword evidence="2" id="KW-0862">Zinc</keyword>
<feature type="compositionally biased region" description="Polar residues" evidence="3">
    <location>
        <begin position="208"/>
        <end position="226"/>
    </location>
</feature>
<evidence type="ECO:0000256" key="3">
    <source>
        <dbReference type="SAM" id="MobiDB-lite"/>
    </source>
</evidence>
<feature type="region of interest" description="Disordered" evidence="3">
    <location>
        <begin position="1"/>
        <end position="74"/>
    </location>
</feature>
<dbReference type="InterPro" id="IPR047415">
    <property type="entry name" value="Pcf11_CID"/>
</dbReference>
<accession>A0AAW1WD31</accession>
<feature type="region of interest" description="Disordered" evidence="3">
    <location>
        <begin position="740"/>
        <end position="830"/>
    </location>
</feature>